<reference evidence="7 8" key="1">
    <citation type="submission" date="2020-04" db="EMBL/GenBank/DDBJ databases">
        <title>Pseudoalteromonas caenipelagi sp. nov., isolated from a tidal flat.</title>
        <authorList>
            <person name="Park S."/>
            <person name="Yoon J.-H."/>
        </authorList>
    </citation>
    <scope>NUCLEOTIDE SEQUENCE [LARGE SCALE GENOMIC DNA]</scope>
    <source>
        <strain evidence="7 8">JBTF-M23</strain>
    </source>
</reference>
<dbReference type="Pfam" id="PF07690">
    <property type="entry name" value="MFS_1"/>
    <property type="match status" value="1"/>
</dbReference>
<feature type="transmembrane region" description="Helical" evidence="6">
    <location>
        <begin position="391"/>
        <end position="412"/>
    </location>
</feature>
<feature type="transmembrane region" description="Helical" evidence="6">
    <location>
        <begin position="102"/>
        <end position="120"/>
    </location>
</feature>
<proteinExistence type="predicted"/>
<dbReference type="GO" id="GO:0022857">
    <property type="term" value="F:transmembrane transporter activity"/>
    <property type="evidence" value="ECO:0007669"/>
    <property type="project" value="InterPro"/>
</dbReference>
<feature type="transmembrane region" description="Helical" evidence="6">
    <location>
        <begin position="12"/>
        <end position="33"/>
    </location>
</feature>
<dbReference type="InterPro" id="IPR011701">
    <property type="entry name" value="MFS"/>
</dbReference>
<keyword evidence="2" id="KW-1003">Cell membrane</keyword>
<comment type="subcellular location">
    <subcellularLocation>
        <location evidence="1">Cell membrane</location>
        <topology evidence="1">Multi-pass membrane protein</topology>
    </subcellularLocation>
</comment>
<comment type="caution">
    <text evidence="7">The sequence shown here is derived from an EMBL/GenBank/DDBJ whole genome shotgun (WGS) entry which is preliminary data.</text>
</comment>
<evidence type="ECO:0000313" key="8">
    <source>
        <dbReference type="Proteomes" id="UP000586305"/>
    </source>
</evidence>
<accession>A0A849VC00</accession>
<evidence type="ECO:0000256" key="1">
    <source>
        <dbReference type="ARBA" id="ARBA00004651"/>
    </source>
</evidence>
<name>A0A849VC00_9GAMM</name>
<dbReference type="EMBL" id="JABBPG010000003">
    <property type="protein sequence ID" value="NOU50882.1"/>
    <property type="molecule type" value="Genomic_DNA"/>
</dbReference>
<feature type="transmembrane region" description="Helical" evidence="6">
    <location>
        <begin position="302"/>
        <end position="323"/>
    </location>
</feature>
<evidence type="ECO:0000256" key="4">
    <source>
        <dbReference type="ARBA" id="ARBA00022989"/>
    </source>
</evidence>
<feature type="transmembrane region" description="Helical" evidence="6">
    <location>
        <begin position="237"/>
        <end position="262"/>
    </location>
</feature>
<keyword evidence="8" id="KW-1185">Reference proteome</keyword>
<feature type="transmembrane region" description="Helical" evidence="6">
    <location>
        <begin position="329"/>
        <end position="351"/>
    </location>
</feature>
<feature type="transmembrane region" description="Helical" evidence="6">
    <location>
        <begin position="79"/>
        <end position="96"/>
    </location>
</feature>
<dbReference type="RefSeq" id="WP_171625953.1">
    <property type="nucleotide sequence ID" value="NZ_JABBPG010000003.1"/>
</dbReference>
<feature type="transmembrane region" description="Helical" evidence="6">
    <location>
        <begin position="45"/>
        <end position="67"/>
    </location>
</feature>
<dbReference type="GO" id="GO:0005886">
    <property type="term" value="C:plasma membrane"/>
    <property type="evidence" value="ECO:0007669"/>
    <property type="project" value="UniProtKB-SubCell"/>
</dbReference>
<feature type="transmembrane region" description="Helical" evidence="6">
    <location>
        <begin position="363"/>
        <end position="385"/>
    </location>
</feature>
<dbReference type="SUPFAM" id="SSF103473">
    <property type="entry name" value="MFS general substrate transporter"/>
    <property type="match status" value="1"/>
</dbReference>
<keyword evidence="5 6" id="KW-0472">Membrane</keyword>
<dbReference type="PANTHER" id="PTHR23513">
    <property type="entry name" value="INTEGRAL MEMBRANE EFFLUX PROTEIN-RELATED"/>
    <property type="match status" value="1"/>
</dbReference>
<dbReference type="AlphaFoldDB" id="A0A849VC00"/>
<feature type="transmembrane region" description="Helical" evidence="6">
    <location>
        <begin position="180"/>
        <end position="203"/>
    </location>
</feature>
<dbReference type="Gene3D" id="1.20.1250.20">
    <property type="entry name" value="MFS general substrate transporter like domains"/>
    <property type="match status" value="1"/>
</dbReference>
<gene>
    <name evidence="7" type="ORF">HG263_10090</name>
</gene>
<keyword evidence="3 6" id="KW-0812">Transmembrane</keyword>
<feature type="transmembrane region" description="Helical" evidence="6">
    <location>
        <begin position="274"/>
        <end position="295"/>
    </location>
</feature>
<dbReference type="Proteomes" id="UP000586305">
    <property type="component" value="Unassembled WGS sequence"/>
</dbReference>
<dbReference type="PANTHER" id="PTHR23513:SF6">
    <property type="entry name" value="MAJOR FACILITATOR SUPERFAMILY ASSOCIATED DOMAIN-CONTAINING PROTEIN"/>
    <property type="match status" value="1"/>
</dbReference>
<dbReference type="CDD" id="cd06173">
    <property type="entry name" value="MFS_MefA_like"/>
    <property type="match status" value="1"/>
</dbReference>
<evidence type="ECO:0000256" key="6">
    <source>
        <dbReference type="SAM" id="Phobius"/>
    </source>
</evidence>
<feature type="transmembrane region" description="Helical" evidence="6">
    <location>
        <begin position="141"/>
        <end position="165"/>
    </location>
</feature>
<evidence type="ECO:0000256" key="3">
    <source>
        <dbReference type="ARBA" id="ARBA00022692"/>
    </source>
</evidence>
<evidence type="ECO:0000313" key="7">
    <source>
        <dbReference type="EMBL" id="NOU50882.1"/>
    </source>
</evidence>
<evidence type="ECO:0000256" key="2">
    <source>
        <dbReference type="ARBA" id="ARBA00022475"/>
    </source>
</evidence>
<keyword evidence="4 6" id="KW-1133">Transmembrane helix</keyword>
<protein>
    <submittedName>
        <fullName evidence="7">MFS transporter</fullName>
    </submittedName>
</protein>
<sequence>MIELVKNNEFRLHWVGMLLTQIGAYFTLIALPWLTLEVTNNDPMLLAIVMACFGVPHSVFILIGGVFSDRLTPLTVIRIGRLGFALCTLVFSASLVLWSPNILMLITFAITAGSFSALCFPANQSIIPHIVPSTSIMTANVLTMGGNFIIQSFAPVLVGLCLLWAKSFITTTIPSQIEHYHLTFAFFVDAMLVLLASTCSMLMRTQKKPTSHDIKVTTKLHQSIIDSFRYTFEHPNLSLIVSYLMLISILIYGPLVIFIPYLAKVHLVSNEAGLSYLFASQGVGTFIGAMLVSVLKPKMRYLGMYILGLDLFAAIAFICLGFQSSQITICILLMVLGCTTGFAIVAGTTWYQLHVPMNKLSSAIGIVLFSVHGLVPISSITLGTLLDVVDIKTATSILGGLAVAACIMGLSFKRVRNMGQVNNQSNSETLSFERTSNGKVC</sequence>
<evidence type="ECO:0000256" key="5">
    <source>
        <dbReference type="ARBA" id="ARBA00023136"/>
    </source>
</evidence>
<organism evidence="7 8">
    <name type="scientific">Pseudoalteromonas caenipelagi</name>
    <dbReference type="NCBI Taxonomy" id="2726988"/>
    <lineage>
        <taxon>Bacteria</taxon>
        <taxon>Pseudomonadati</taxon>
        <taxon>Pseudomonadota</taxon>
        <taxon>Gammaproteobacteria</taxon>
        <taxon>Alteromonadales</taxon>
        <taxon>Pseudoalteromonadaceae</taxon>
        <taxon>Pseudoalteromonas</taxon>
    </lineage>
</organism>
<dbReference type="InterPro" id="IPR036259">
    <property type="entry name" value="MFS_trans_sf"/>
</dbReference>